<keyword evidence="3" id="KW-1185">Reference proteome</keyword>
<accession>A0AAD2CTH8</accession>
<feature type="region of interest" description="Disordered" evidence="1">
    <location>
        <begin position="1"/>
        <end position="25"/>
    </location>
</feature>
<evidence type="ECO:0000313" key="3">
    <source>
        <dbReference type="Proteomes" id="UP001295423"/>
    </source>
</evidence>
<feature type="compositionally biased region" description="Basic and acidic residues" evidence="1">
    <location>
        <begin position="1"/>
        <end position="13"/>
    </location>
</feature>
<proteinExistence type="predicted"/>
<protein>
    <submittedName>
        <fullName evidence="2">Uncharacterized protein</fullName>
    </submittedName>
</protein>
<organism evidence="2 3">
    <name type="scientific">Cylindrotheca closterium</name>
    <dbReference type="NCBI Taxonomy" id="2856"/>
    <lineage>
        <taxon>Eukaryota</taxon>
        <taxon>Sar</taxon>
        <taxon>Stramenopiles</taxon>
        <taxon>Ochrophyta</taxon>
        <taxon>Bacillariophyta</taxon>
        <taxon>Bacillariophyceae</taxon>
        <taxon>Bacillariophycidae</taxon>
        <taxon>Bacillariales</taxon>
        <taxon>Bacillariaceae</taxon>
        <taxon>Cylindrotheca</taxon>
    </lineage>
</organism>
<dbReference type="EMBL" id="CAKOGP040001335">
    <property type="protein sequence ID" value="CAJ1945155.1"/>
    <property type="molecule type" value="Genomic_DNA"/>
</dbReference>
<evidence type="ECO:0000313" key="2">
    <source>
        <dbReference type="EMBL" id="CAJ1945155.1"/>
    </source>
</evidence>
<evidence type="ECO:0000256" key="1">
    <source>
        <dbReference type="SAM" id="MobiDB-lite"/>
    </source>
</evidence>
<sequence length="131" mass="14601">MNSNMQERREERGVSVNGTPTREDRQFTRLSKGYAHASQVVPSYGEVCLGHGDPLMKAAVEHERVEATRNANMSPKNSHKKKLSQRTFDVYADKEVHLEEHGSPVAGLGINDVVHIDKDTALEIPCLPHTD</sequence>
<dbReference type="AlphaFoldDB" id="A0AAD2CTH8"/>
<reference evidence="2" key="1">
    <citation type="submission" date="2023-08" db="EMBL/GenBank/DDBJ databases">
        <authorList>
            <person name="Audoor S."/>
            <person name="Bilcke G."/>
        </authorList>
    </citation>
    <scope>NUCLEOTIDE SEQUENCE</scope>
</reference>
<gene>
    <name evidence="2" type="ORF">CYCCA115_LOCUS9299</name>
</gene>
<dbReference type="Proteomes" id="UP001295423">
    <property type="component" value="Unassembled WGS sequence"/>
</dbReference>
<name>A0AAD2CTH8_9STRA</name>
<comment type="caution">
    <text evidence="2">The sequence shown here is derived from an EMBL/GenBank/DDBJ whole genome shotgun (WGS) entry which is preliminary data.</text>
</comment>